<feature type="non-terminal residue" evidence="3">
    <location>
        <position position="1"/>
    </location>
</feature>
<gene>
    <name evidence="3" type="ORF">CR513_24332</name>
</gene>
<sequence>MKTMLLTQQRQQRNGKSKGNPNSQGGPAPTQNSPPLPIWKSIIHELTCINTSQQNGVAERKNCHLLEDVRILLSNVYSKCLLRRSCPNYHLPRKQATYSCLTRCVTFVHSHSPIVDVQHTNHENNKDYNKTEGEDHREAKGEDHNEHRSFIATIDAIKIPTSIHEAMKDRNWVQAIREEIKELERNSTWDIVDKPKDKRVIDLEAKVYVEITPGFETHGIKNKVCKLKKALYGLKQYPRAWFGRFTQVMISLEYKQSQDDHTLLIKHSLDGKLTLLLVYVDDMIIASDDEI</sequence>
<dbReference type="InterPro" id="IPR012337">
    <property type="entry name" value="RNaseH-like_sf"/>
</dbReference>
<name>A0A371GS82_MUCPR</name>
<evidence type="ECO:0000259" key="2">
    <source>
        <dbReference type="Pfam" id="PF07727"/>
    </source>
</evidence>
<keyword evidence="4" id="KW-1185">Reference proteome</keyword>
<organism evidence="3 4">
    <name type="scientific">Mucuna pruriens</name>
    <name type="common">Velvet bean</name>
    <name type="synonym">Dolichos pruriens</name>
    <dbReference type="NCBI Taxonomy" id="157652"/>
    <lineage>
        <taxon>Eukaryota</taxon>
        <taxon>Viridiplantae</taxon>
        <taxon>Streptophyta</taxon>
        <taxon>Embryophyta</taxon>
        <taxon>Tracheophyta</taxon>
        <taxon>Spermatophyta</taxon>
        <taxon>Magnoliopsida</taxon>
        <taxon>eudicotyledons</taxon>
        <taxon>Gunneridae</taxon>
        <taxon>Pentapetalae</taxon>
        <taxon>rosids</taxon>
        <taxon>fabids</taxon>
        <taxon>Fabales</taxon>
        <taxon>Fabaceae</taxon>
        <taxon>Papilionoideae</taxon>
        <taxon>50 kb inversion clade</taxon>
        <taxon>NPAAA clade</taxon>
        <taxon>indigoferoid/millettioid clade</taxon>
        <taxon>Phaseoleae</taxon>
        <taxon>Mucuna</taxon>
    </lineage>
</organism>
<dbReference type="InterPro" id="IPR013103">
    <property type="entry name" value="RVT_2"/>
</dbReference>
<comment type="caution">
    <text evidence="3">The sequence shown here is derived from an EMBL/GenBank/DDBJ whole genome shotgun (WGS) entry which is preliminary data.</text>
</comment>
<evidence type="ECO:0000313" key="3">
    <source>
        <dbReference type="EMBL" id="RDX93411.1"/>
    </source>
</evidence>
<dbReference type="SUPFAM" id="SSF53098">
    <property type="entry name" value="Ribonuclease H-like"/>
    <property type="match status" value="1"/>
</dbReference>
<accession>A0A371GS82</accession>
<feature type="region of interest" description="Disordered" evidence="1">
    <location>
        <begin position="1"/>
        <end position="36"/>
    </location>
</feature>
<evidence type="ECO:0000313" key="4">
    <source>
        <dbReference type="Proteomes" id="UP000257109"/>
    </source>
</evidence>
<feature type="region of interest" description="Disordered" evidence="1">
    <location>
        <begin position="117"/>
        <end position="144"/>
    </location>
</feature>
<proteinExistence type="predicted"/>
<dbReference type="Proteomes" id="UP000257109">
    <property type="component" value="Unassembled WGS sequence"/>
</dbReference>
<protein>
    <recommendedName>
        <fullName evidence="2">Reverse transcriptase Ty1/copia-type domain-containing protein</fullName>
    </recommendedName>
</protein>
<dbReference type="AlphaFoldDB" id="A0A371GS82"/>
<feature type="domain" description="Reverse transcriptase Ty1/copia-type" evidence="2">
    <location>
        <begin position="202"/>
        <end position="289"/>
    </location>
</feature>
<evidence type="ECO:0000256" key="1">
    <source>
        <dbReference type="SAM" id="MobiDB-lite"/>
    </source>
</evidence>
<dbReference type="STRING" id="157652.A0A371GS82"/>
<dbReference type="Pfam" id="PF07727">
    <property type="entry name" value="RVT_2"/>
    <property type="match status" value="1"/>
</dbReference>
<feature type="compositionally biased region" description="Polar residues" evidence="1">
    <location>
        <begin position="1"/>
        <end position="31"/>
    </location>
</feature>
<feature type="compositionally biased region" description="Basic and acidic residues" evidence="1">
    <location>
        <begin position="119"/>
        <end position="144"/>
    </location>
</feature>
<reference evidence="3" key="1">
    <citation type="submission" date="2018-05" db="EMBL/GenBank/DDBJ databases">
        <title>Draft genome of Mucuna pruriens seed.</title>
        <authorList>
            <person name="Nnadi N.E."/>
            <person name="Vos R."/>
            <person name="Hasami M.H."/>
            <person name="Devisetty U.K."/>
            <person name="Aguiy J.C."/>
        </authorList>
    </citation>
    <scope>NUCLEOTIDE SEQUENCE [LARGE SCALE GENOMIC DNA]</scope>
    <source>
        <strain evidence="3">JCA_2017</strain>
    </source>
</reference>
<dbReference type="EMBL" id="QJKJ01004614">
    <property type="protein sequence ID" value="RDX93411.1"/>
    <property type="molecule type" value="Genomic_DNA"/>
</dbReference>
<dbReference type="OrthoDB" id="413361at2759"/>